<evidence type="ECO:0000256" key="1">
    <source>
        <dbReference type="SAM" id="MobiDB-lite"/>
    </source>
</evidence>
<dbReference type="Gene3D" id="1.10.167.10">
    <property type="entry name" value="Regulator of G-protein Signalling 4, domain 2"/>
    <property type="match status" value="1"/>
</dbReference>
<keyword evidence="4" id="KW-1185">Reference proteome</keyword>
<dbReference type="Proteomes" id="UP000006671">
    <property type="component" value="Unassembled WGS sequence"/>
</dbReference>
<protein>
    <submittedName>
        <fullName evidence="3">Predicted protein</fullName>
    </submittedName>
</protein>
<organism evidence="4">
    <name type="scientific">Naegleria gruberi</name>
    <name type="common">Amoeba</name>
    <dbReference type="NCBI Taxonomy" id="5762"/>
    <lineage>
        <taxon>Eukaryota</taxon>
        <taxon>Discoba</taxon>
        <taxon>Heterolobosea</taxon>
        <taxon>Tetramitia</taxon>
        <taxon>Eutetramitia</taxon>
        <taxon>Vahlkampfiidae</taxon>
        <taxon>Naegleria</taxon>
    </lineage>
</organism>
<feature type="region of interest" description="Disordered" evidence="1">
    <location>
        <begin position="1"/>
        <end position="22"/>
    </location>
</feature>
<name>D2W6E4_NAEGR</name>
<dbReference type="RefSeq" id="XP_002668102.1">
    <property type="nucleotide sequence ID" value="XM_002668056.1"/>
</dbReference>
<dbReference type="GeneID" id="8858681"/>
<dbReference type="AlphaFoldDB" id="D2W6E4"/>
<sequence>MLNDEHSTVSTPRGSSSKQSSSDRIETLLSEYKFRIEAIFDYSPARDTFRKYLKKVCLNEEPFMFYEMVENYQKTRLDKNRLELAADIINQFIVVNSKHELNMSMAIRNEILKQHAQILEKNQNLPNLELLTCPSDLFANAQDVIFTELKQDNFPRFVRSKEFKKFIMKEFKKNETIFEMLGDKKDDDGELSFFCKFGKLIMENMFWNNGNNWKIGKLKLL</sequence>
<dbReference type="InterPro" id="IPR044926">
    <property type="entry name" value="RGS_subdomain_2"/>
</dbReference>
<dbReference type="OrthoDB" id="10266999at2759"/>
<proteinExistence type="predicted"/>
<dbReference type="KEGG" id="ngr:NAEGRDRAFT_76987"/>
<evidence type="ECO:0000313" key="3">
    <source>
        <dbReference type="EMBL" id="EFC35358.1"/>
    </source>
</evidence>
<dbReference type="InterPro" id="IPR016137">
    <property type="entry name" value="RGS"/>
</dbReference>
<reference evidence="3 4" key="1">
    <citation type="journal article" date="2010" name="Cell">
        <title>The genome of Naegleria gruberi illuminates early eukaryotic versatility.</title>
        <authorList>
            <person name="Fritz-Laylin L.K."/>
            <person name="Prochnik S.E."/>
            <person name="Ginger M.L."/>
            <person name="Dacks J.B."/>
            <person name="Carpenter M.L."/>
            <person name="Field M.C."/>
            <person name="Kuo A."/>
            <person name="Paredez A."/>
            <person name="Chapman J."/>
            <person name="Pham J."/>
            <person name="Shu S."/>
            <person name="Neupane R."/>
            <person name="Cipriano M."/>
            <person name="Mancuso J."/>
            <person name="Tu H."/>
            <person name="Salamov A."/>
            <person name="Lindquist E."/>
            <person name="Shapiro H."/>
            <person name="Lucas S."/>
            <person name="Grigoriev I.V."/>
            <person name="Cande W.Z."/>
            <person name="Fulton C."/>
            <person name="Rokhsar D.S."/>
            <person name="Dawson S.C."/>
        </authorList>
    </citation>
    <scope>NUCLEOTIDE SEQUENCE [LARGE SCALE GENOMIC DNA]</scope>
    <source>
        <strain evidence="3 4">NEG-M</strain>
    </source>
</reference>
<evidence type="ECO:0000313" key="4">
    <source>
        <dbReference type="Proteomes" id="UP000006671"/>
    </source>
</evidence>
<gene>
    <name evidence="3" type="ORF">NAEGRDRAFT_76987</name>
</gene>
<dbReference type="Pfam" id="PF00615">
    <property type="entry name" value="RGS"/>
    <property type="match status" value="1"/>
</dbReference>
<dbReference type="CDD" id="cd07440">
    <property type="entry name" value="RGS"/>
    <property type="match status" value="1"/>
</dbReference>
<dbReference type="PANTHER" id="PTHR10845">
    <property type="entry name" value="REGULATOR OF G PROTEIN SIGNALING"/>
    <property type="match status" value="1"/>
</dbReference>
<dbReference type="SUPFAM" id="SSF48097">
    <property type="entry name" value="Regulator of G-protein signaling, RGS"/>
    <property type="match status" value="1"/>
</dbReference>
<dbReference type="PROSITE" id="PS50132">
    <property type="entry name" value="RGS"/>
    <property type="match status" value="1"/>
</dbReference>
<evidence type="ECO:0000259" key="2">
    <source>
        <dbReference type="PROSITE" id="PS50132"/>
    </source>
</evidence>
<feature type="domain" description="RGS" evidence="2">
    <location>
        <begin position="35"/>
        <end position="167"/>
    </location>
</feature>
<dbReference type="SMART" id="SM00315">
    <property type="entry name" value="RGS"/>
    <property type="match status" value="1"/>
</dbReference>
<dbReference type="EMBL" id="GG739322">
    <property type="protein sequence ID" value="EFC35358.1"/>
    <property type="molecule type" value="Genomic_DNA"/>
</dbReference>
<dbReference type="VEuPathDB" id="AmoebaDB:NAEGRDRAFT_76987"/>
<dbReference type="PRINTS" id="PR01301">
    <property type="entry name" value="RGSPROTEIN"/>
</dbReference>
<dbReference type="InParanoid" id="D2W6E4"/>
<accession>D2W6E4</accession>
<dbReference type="InterPro" id="IPR036305">
    <property type="entry name" value="RGS_sf"/>
</dbReference>
<dbReference type="PANTHER" id="PTHR10845:SF192">
    <property type="entry name" value="DOUBLE HIT, ISOFORM B"/>
    <property type="match status" value="1"/>
</dbReference>